<evidence type="ECO:0000313" key="2">
    <source>
        <dbReference type="Proteomes" id="UP000583800"/>
    </source>
</evidence>
<keyword evidence="2" id="KW-1185">Reference proteome</keyword>
<comment type="caution">
    <text evidence="1">The sequence shown here is derived from an EMBL/GenBank/DDBJ whole genome shotgun (WGS) entry which is preliminary data.</text>
</comment>
<accession>A0A7X0BWS1</accession>
<protein>
    <submittedName>
        <fullName evidence="1">Uncharacterized protein</fullName>
    </submittedName>
</protein>
<organism evidence="1 2">
    <name type="scientific">Nonomuraea muscovyensis</name>
    <dbReference type="NCBI Taxonomy" id="1124761"/>
    <lineage>
        <taxon>Bacteria</taxon>
        <taxon>Bacillati</taxon>
        <taxon>Actinomycetota</taxon>
        <taxon>Actinomycetes</taxon>
        <taxon>Streptosporangiales</taxon>
        <taxon>Streptosporangiaceae</taxon>
        <taxon>Nonomuraea</taxon>
    </lineage>
</organism>
<dbReference type="RefSeq" id="WP_281394151.1">
    <property type="nucleotide sequence ID" value="NZ_JACHJB010000001.1"/>
</dbReference>
<proteinExistence type="predicted"/>
<dbReference type="AlphaFoldDB" id="A0A7X0BWS1"/>
<dbReference type="Proteomes" id="UP000583800">
    <property type="component" value="Unassembled WGS sequence"/>
</dbReference>
<gene>
    <name evidence="1" type="ORF">FHU36_000873</name>
</gene>
<reference evidence="1 2" key="1">
    <citation type="submission" date="2020-08" db="EMBL/GenBank/DDBJ databases">
        <title>Sequencing the genomes of 1000 actinobacteria strains.</title>
        <authorList>
            <person name="Klenk H.-P."/>
        </authorList>
    </citation>
    <scope>NUCLEOTIDE SEQUENCE [LARGE SCALE GENOMIC DNA]</scope>
    <source>
        <strain evidence="1 2">DSM 45913</strain>
    </source>
</reference>
<sequence length="43" mass="5188">MRHNQHHTDLPGDFQADDTSDLRDVAVFHHRRIRHLYAFFDKA</sequence>
<name>A0A7X0BWS1_9ACTN</name>
<evidence type="ECO:0000313" key="1">
    <source>
        <dbReference type="EMBL" id="MBB6344364.1"/>
    </source>
</evidence>
<dbReference type="EMBL" id="JACHJB010000001">
    <property type="protein sequence ID" value="MBB6344364.1"/>
    <property type="molecule type" value="Genomic_DNA"/>
</dbReference>